<feature type="transmembrane region" description="Helical" evidence="2">
    <location>
        <begin position="21"/>
        <end position="41"/>
    </location>
</feature>
<evidence type="ECO:0000256" key="1">
    <source>
        <dbReference type="SAM" id="MobiDB-lite"/>
    </source>
</evidence>
<name>A0AAE0KTH5_9CHLO</name>
<keyword evidence="4" id="KW-1185">Reference proteome</keyword>
<feature type="region of interest" description="Disordered" evidence="1">
    <location>
        <begin position="108"/>
        <end position="144"/>
    </location>
</feature>
<keyword evidence="2" id="KW-0812">Transmembrane</keyword>
<gene>
    <name evidence="3" type="ORF">CYMTET_30894</name>
</gene>
<dbReference type="Proteomes" id="UP001190700">
    <property type="component" value="Unassembled WGS sequence"/>
</dbReference>
<evidence type="ECO:0000313" key="3">
    <source>
        <dbReference type="EMBL" id="KAK3260133.1"/>
    </source>
</evidence>
<protein>
    <recommendedName>
        <fullName evidence="5">Fe2OG dioxygenase domain-containing protein</fullName>
    </recommendedName>
</protein>
<feature type="region of interest" description="Disordered" evidence="1">
    <location>
        <begin position="432"/>
        <end position="473"/>
    </location>
</feature>
<dbReference type="Gene3D" id="2.60.120.620">
    <property type="entry name" value="q2cbj1_9rhob like domain"/>
    <property type="match status" value="1"/>
</dbReference>
<dbReference type="EMBL" id="LGRX02018133">
    <property type="protein sequence ID" value="KAK3260133.1"/>
    <property type="molecule type" value="Genomic_DNA"/>
</dbReference>
<organism evidence="3 4">
    <name type="scientific">Cymbomonas tetramitiformis</name>
    <dbReference type="NCBI Taxonomy" id="36881"/>
    <lineage>
        <taxon>Eukaryota</taxon>
        <taxon>Viridiplantae</taxon>
        <taxon>Chlorophyta</taxon>
        <taxon>Pyramimonadophyceae</taxon>
        <taxon>Pyramimonadales</taxon>
        <taxon>Pyramimonadaceae</taxon>
        <taxon>Cymbomonas</taxon>
    </lineage>
</organism>
<comment type="caution">
    <text evidence="3">The sequence shown here is derived from an EMBL/GenBank/DDBJ whole genome shotgun (WGS) entry which is preliminary data.</text>
</comment>
<evidence type="ECO:0008006" key="5">
    <source>
        <dbReference type="Google" id="ProtNLM"/>
    </source>
</evidence>
<evidence type="ECO:0000256" key="2">
    <source>
        <dbReference type="SAM" id="Phobius"/>
    </source>
</evidence>
<proteinExistence type="predicted"/>
<keyword evidence="2" id="KW-0472">Membrane</keyword>
<dbReference type="AlphaFoldDB" id="A0AAE0KTH5"/>
<feature type="compositionally biased region" description="Acidic residues" evidence="1">
    <location>
        <begin position="443"/>
        <end position="457"/>
    </location>
</feature>
<sequence>MKEEAAALVPSGRKFGSISTVTLILAAVAVFCSICMVVVAFSPNLSGRLAEQTEKSQESPKEVDASGLGSALNLLATRLVDPDGTSQELEDPAILIDPDSLEPEKGAKIEDLEESESTPAAQSPVTRRPRSDSARLNRNVSATGGKSDCTITKELLAYTVNRIQSTKLSMDPYPHIYISGIFEPQFYNDCILKKLPKTDTYESLPNNRDRKLIPFTGKWGSGPRGMNRVGRPQGKFPEEKAAKLDVDFWTKFGETFGGSEMVRSWVDKFHPTLQHRRNMADRVGPAQKVSPSLIEKKFWYTLSLGRDIKGYNIGPHTDTSDKWVTTLYYLPSDEKQKDLGTVIVRSKSGKVARGNVRGKIGGDFVIAKRAAFVPNAVLAFAACEGSWHAVQKVQITNPRDTIQGFVNSAMGGGKSQCGGALWDKKAAAYKVPAKASRSRDSESQEESAENSQDEAENEQTAAAEQADFVASDE</sequence>
<accession>A0AAE0KTH5</accession>
<reference evidence="3 4" key="1">
    <citation type="journal article" date="2015" name="Genome Biol. Evol.">
        <title>Comparative Genomics of a Bacterivorous Green Alga Reveals Evolutionary Causalities and Consequences of Phago-Mixotrophic Mode of Nutrition.</title>
        <authorList>
            <person name="Burns J.A."/>
            <person name="Paasch A."/>
            <person name="Narechania A."/>
            <person name="Kim E."/>
        </authorList>
    </citation>
    <scope>NUCLEOTIDE SEQUENCE [LARGE SCALE GENOMIC DNA]</scope>
    <source>
        <strain evidence="3 4">PLY_AMNH</strain>
    </source>
</reference>
<keyword evidence="2" id="KW-1133">Transmembrane helix</keyword>
<evidence type="ECO:0000313" key="4">
    <source>
        <dbReference type="Proteomes" id="UP001190700"/>
    </source>
</evidence>